<dbReference type="HOGENOM" id="CLU_106763_0_0_1"/>
<dbReference type="InParanoid" id="H2Z7I6"/>
<reference evidence="1" key="2">
    <citation type="submission" date="2025-08" db="UniProtKB">
        <authorList>
            <consortium name="Ensembl"/>
        </authorList>
    </citation>
    <scope>IDENTIFICATION</scope>
</reference>
<dbReference type="InterPro" id="IPR016181">
    <property type="entry name" value="Acyl_CoA_acyltransferase"/>
</dbReference>
<organism evidence="1 2">
    <name type="scientific">Ciona savignyi</name>
    <name type="common">Pacific transparent sea squirt</name>
    <dbReference type="NCBI Taxonomy" id="51511"/>
    <lineage>
        <taxon>Eukaryota</taxon>
        <taxon>Metazoa</taxon>
        <taxon>Chordata</taxon>
        <taxon>Tunicata</taxon>
        <taxon>Ascidiacea</taxon>
        <taxon>Phlebobranchia</taxon>
        <taxon>Cionidae</taxon>
        <taxon>Ciona</taxon>
    </lineage>
</organism>
<dbReference type="Proteomes" id="UP000007875">
    <property type="component" value="Unassembled WGS sequence"/>
</dbReference>
<proteinExistence type="predicted"/>
<accession>H2Z7I6</accession>
<dbReference type="AlphaFoldDB" id="H2Z7I6"/>
<dbReference type="GO" id="GO:0008080">
    <property type="term" value="F:N-acetyltransferase activity"/>
    <property type="evidence" value="ECO:0007669"/>
    <property type="project" value="TreeGrafter"/>
</dbReference>
<dbReference type="GeneTree" id="ENSGT00390000017988"/>
<reference evidence="2" key="1">
    <citation type="submission" date="2003-08" db="EMBL/GenBank/DDBJ databases">
        <authorList>
            <person name="Birren B."/>
            <person name="Nusbaum C."/>
            <person name="Abebe A."/>
            <person name="Abouelleil A."/>
            <person name="Adekoya E."/>
            <person name="Ait-zahra M."/>
            <person name="Allen N."/>
            <person name="Allen T."/>
            <person name="An P."/>
            <person name="Anderson M."/>
            <person name="Anderson S."/>
            <person name="Arachchi H."/>
            <person name="Armbruster J."/>
            <person name="Bachantsang P."/>
            <person name="Baldwin J."/>
            <person name="Barry A."/>
            <person name="Bayul T."/>
            <person name="Blitshsteyn B."/>
            <person name="Bloom T."/>
            <person name="Blye J."/>
            <person name="Boguslavskiy L."/>
            <person name="Borowsky M."/>
            <person name="Boukhgalter B."/>
            <person name="Brunache A."/>
            <person name="Butler J."/>
            <person name="Calixte N."/>
            <person name="Calvo S."/>
            <person name="Camarata J."/>
            <person name="Campo K."/>
            <person name="Chang J."/>
            <person name="Cheshatsang Y."/>
            <person name="Citroen M."/>
            <person name="Collymore A."/>
            <person name="Considine T."/>
            <person name="Cook A."/>
            <person name="Cooke P."/>
            <person name="Corum B."/>
            <person name="Cuomo C."/>
            <person name="David R."/>
            <person name="Dawoe T."/>
            <person name="Degray S."/>
            <person name="Dodge S."/>
            <person name="Dooley K."/>
            <person name="Dorje P."/>
            <person name="Dorjee K."/>
            <person name="Dorris L."/>
            <person name="Duffey N."/>
            <person name="Dupes A."/>
            <person name="Elkins T."/>
            <person name="Engels R."/>
            <person name="Erickson J."/>
            <person name="Farina A."/>
            <person name="Faro S."/>
            <person name="Ferreira P."/>
            <person name="Fischer H."/>
            <person name="Fitzgerald M."/>
            <person name="Foley K."/>
            <person name="Gage D."/>
            <person name="Galagan J."/>
            <person name="Gearin G."/>
            <person name="Gnerre S."/>
            <person name="Gnirke A."/>
            <person name="Goyette A."/>
            <person name="Graham J."/>
            <person name="Grandbois E."/>
            <person name="Gyaltsen K."/>
            <person name="Hafez N."/>
            <person name="Hagopian D."/>
            <person name="Hagos B."/>
            <person name="Hall J."/>
            <person name="Hatcher B."/>
            <person name="Heller A."/>
            <person name="Higgins H."/>
            <person name="Honan T."/>
            <person name="Horn A."/>
            <person name="Houde N."/>
            <person name="Hughes L."/>
            <person name="Hulme W."/>
            <person name="Husby E."/>
            <person name="Iliev I."/>
            <person name="Jaffe D."/>
            <person name="Jones C."/>
            <person name="Kamal M."/>
            <person name="Kamat A."/>
            <person name="Kamvysselis M."/>
            <person name="Karlsson E."/>
            <person name="Kells C."/>
            <person name="Kieu A."/>
            <person name="Kisner P."/>
            <person name="Kodira C."/>
            <person name="Kulbokas E."/>
            <person name="Labutti K."/>
            <person name="Lama D."/>
            <person name="Landers T."/>
            <person name="Leger J."/>
            <person name="Levine S."/>
            <person name="Lewis D."/>
            <person name="Lewis T."/>
            <person name="Lindblad-toh K."/>
            <person name="Liu X."/>
            <person name="Lokyitsang T."/>
            <person name="Lokyitsang Y."/>
            <person name="Lucien O."/>
            <person name="Lui A."/>
            <person name="Ma L.J."/>
            <person name="Mabbitt R."/>
            <person name="Macdonald J."/>
            <person name="Maclean C."/>
            <person name="Major J."/>
            <person name="Manning J."/>
            <person name="Marabella R."/>
            <person name="Maru K."/>
            <person name="Matthews C."/>
            <person name="Mauceli E."/>
            <person name="Mccarthy M."/>
            <person name="Mcdonough S."/>
            <person name="Mcghee T."/>
            <person name="Meldrim J."/>
            <person name="Meneus L."/>
            <person name="Mesirov J."/>
            <person name="Mihalev A."/>
            <person name="Mihova T."/>
            <person name="Mikkelsen T."/>
            <person name="Mlenga V."/>
            <person name="Moru K."/>
            <person name="Mozes J."/>
            <person name="Mulrain L."/>
            <person name="Munson G."/>
            <person name="Naylor J."/>
            <person name="Newes C."/>
            <person name="Nguyen C."/>
            <person name="Nguyen N."/>
            <person name="Nguyen T."/>
            <person name="Nicol R."/>
            <person name="Nielsen C."/>
            <person name="Nizzari M."/>
            <person name="Norbu C."/>
            <person name="Norbu N."/>
            <person name="O'donnell P."/>
            <person name="Okoawo O."/>
            <person name="O'leary S."/>
            <person name="Omotosho B."/>
            <person name="O'neill K."/>
            <person name="Osman S."/>
            <person name="Parker S."/>
            <person name="Perrin D."/>
            <person name="Phunkhang P."/>
            <person name="Piqani B."/>
            <person name="Purcell S."/>
            <person name="Rachupka T."/>
            <person name="Ramasamy U."/>
            <person name="Rameau R."/>
            <person name="Ray V."/>
            <person name="Raymond C."/>
            <person name="Retta R."/>
            <person name="Richardson S."/>
            <person name="Rise C."/>
            <person name="Rodriguez J."/>
            <person name="Rogers J."/>
            <person name="Rogov P."/>
            <person name="Rutman M."/>
            <person name="Schupbach R."/>
            <person name="Seaman C."/>
            <person name="Settipalli S."/>
            <person name="Sharpe T."/>
            <person name="Sheridan J."/>
            <person name="Sherpa N."/>
            <person name="Shi J."/>
            <person name="Smirnov S."/>
            <person name="Smith C."/>
            <person name="Sougnez C."/>
            <person name="Spencer B."/>
            <person name="Stalker J."/>
            <person name="Stange-thomann N."/>
            <person name="Stavropoulos S."/>
            <person name="Stetson K."/>
            <person name="Stone C."/>
            <person name="Stone S."/>
            <person name="Stubbs M."/>
            <person name="Talamas J."/>
            <person name="Tchuinga P."/>
            <person name="Tenzing P."/>
            <person name="Tesfaye S."/>
            <person name="Theodore J."/>
            <person name="Thoulutsang Y."/>
            <person name="Topham K."/>
            <person name="Towey S."/>
            <person name="Tsamla T."/>
            <person name="Tsomo N."/>
            <person name="Vallee D."/>
            <person name="Vassiliev H."/>
            <person name="Venkataraman V."/>
            <person name="Vinson J."/>
            <person name="Vo A."/>
            <person name="Wade C."/>
            <person name="Wang S."/>
            <person name="Wangchuk T."/>
            <person name="Wangdi T."/>
            <person name="Whittaker C."/>
            <person name="Wilkinson J."/>
            <person name="Wu Y."/>
            <person name="Wyman D."/>
            <person name="Yadav S."/>
            <person name="Yang S."/>
            <person name="Yang X."/>
            <person name="Yeager S."/>
            <person name="Yee E."/>
            <person name="Young G."/>
            <person name="Zainoun J."/>
            <person name="Zembeck L."/>
            <person name="Zimmer A."/>
            <person name="Zody M."/>
            <person name="Lander E."/>
        </authorList>
    </citation>
    <scope>NUCLEOTIDE SEQUENCE [LARGE SCALE GENOMIC DNA]</scope>
</reference>
<name>H2Z7I6_CIOSA</name>
<dbReference type="OMA" id="DETNKIC"/>
<reference evidence="1" key="3">
    <citation type="submission" date="2025-09" db="UniProtKB">
        <authorList>
            <consortium name="Ensembl"/>
        </authorList>
    </citation>
    <scope>IDENTIFICATION</scope>
</reference>
<evidence type="ECO:0000313" key="2">
    <source>
        <dbReference type="Proteomes" id="UP000007875"/>
    </source>
</evidence>
<dbReference type="PANTHER" id="PTHR20905">
    <property type="entry name" value="N-ACETYLTRANSFERASE-RELATED"/>
    <property type="match status" value="1"/>
</dbReference>
<dbReference type="SUPFAM" id="SSF55729">
    <property type="entry name" value="Acyl-CoA N-acyltransferases (Nat)"/>
    <property type="match status" value="1"/>
</dbReference>
<dbReference type="eggNOG" id="ENOG502SFIM">
    <property type="taxonomic scope" value="Eukaryota"/>
</dbReference>
<dbReference type="Gene3D" id="3.40.630.30">
    <property type="match status" value="1"/>
</dbReference>
<dbReference type="Ensembl" id="ENSCSAVT00000013704.1">
    <property type="protein sequence ID" value="ENSCSAVP00000013548.1"/>
    <property type="gene ID" value="ENSCSAVG00000007940.1"/>
</dbReference>
<protein>
    <recommendedName>
        <fullName evidence="3">N-acetyltransferase domain-containing protein</fullName>
    </recommendedName>
</protein>
<evidence type="ECO:0000313" key="1">
    <source>
        <dbReference type="Ensembl" id="ENSCSAVP00000013548.1"/>
    </source>
</evidence>
<sequence length="187" mass="21563">MKSAISYRYLNDDDIYEVSKFLDMHYTPYEPMVQCLGLTNEEMRVYSTTESKETIPLNLSIAAIDDETNKICGISMCAPWKPKPEVNTSMDKMSYLFRFAQWSETTLAEELETTNILVEDIIAVSQNLYNQGIGTELFRRTEQLAIDRCFDYIVGFATSDKTVKMLSTSGWKCMKKLDMSSYRDSYT</sequence>
<keyword evidence="2" id="KW-1185">Reference proteome</keyword>
<evidence type="ECO:0008006" key="3">
    <source>
        <dbReference type="Google" id="ProtNLM"/>
    </source>
</evidence>
<dbReference type="PANTHER" id="PTHR20905:SF1">
    <property type="entry name" value="AT07410P-RELATED"/>
    <property type="match status" value="1"/>
</dbReference>